<dbReference type="SUPFAM" id="SSF51126">
    <property type="entry name" value="Pectin lyase-like"/>
    <property type="match status" value="2"/>
</dbReference>
<feature type="domain" description="Rhamnogalacturonase A/B/Epimerase-like pectate lyase" evidence="2">
    <location>
        <begin position="215"/>
        <end position="386"/>
    </location>
</feature>
<feature type="signal peptide" evidence="1">
    <location>
        <begin position="1"/>
        <end position="24"/>
    </location>
</feature>
<reference evidence="3 4" key="1">
    <citation type="submission" date="2023-01" db="EMBL/GenBank/DDBJ databases">
        <title>Analysis of 21 Apiospora genomes using comparative genomics revels a genus with tremendous synthesis potential of carbohydrate active enzymes and secondary metabolites.</title>
        <authorList>
            <person name="Sorensen T."/>
        </authorList>
    </citation>
    <scope>NUCLEOTIDE SEQUENCE [LARGE SCALE GENOMIC DNA]</scope>
    <source>
        <strain evidence="3 4">CBS 135458</strain>
    </source>
</reference>
<protein>
    <submittedName>
        <fullName evidence="3">LysM domain-containingprotein</fullName>
    </submittedName>
</protein>
<dbReference type="Gene3D" id="2.160.20.10">
    <property type="entry name" value="Single-stranded right-handed beta-helix, Pectin lyase-like"/>
    <property type="match status" value="2"/>
</dbReference>
<organism evidence="3 4">
    <name type="scientific">Apiospora phragmitis</name>
    <dbReference type="NCBI Taxonomy" id="2905665"/>
    <lineage>
        <taxon>Eukaryota</taxon>
        <taxon>Fungi</taxon>
        <taxon>Dikarya</taxon>
        <taxon>Ascomycota</taxon>
        <taxon>Pezizomycotina</taxon>
        <taxon>Sordariomycetes</taxon>
        <taxon>Xylariomycetidae</taxon>
        <taxon>Amphisphaeriales</taxon>
        <taxon>Apiosporaceae</taxon>
        <taxon>Apiospora</taxon>
    </lineage>
</organism>
<dbReference type="CDD" id="cd23668">
    <property type="entry name" value="GH55_beta13glucanase-like"/>
    <property type="match status" value="1"/>
</dbReference>
<keyword evidence="4" id="KW-1185">Reference proteome</keyword>
<name>A0ABR1VJX7_9PEZI</name>
<evidence type="ECO:0000259" key="2">
    <source>
        <dbReference type="Pfam" id="PF12708"/>
    </source>
</evidence>
<comment type="caution">
    <text evidence="3">The sequence shown here is derived from an EMBL/GenBank/DDBJ whole genome shotgun (WGS) entry which is preliminary data.</text>
</comment>
<accession>A0ABR1VJX7</accession>
<evidence type="ECO:0000313" key="4">
    <source>
        <dbReference type="Proteomes" id="UP001480595"/>
    </source>
</evidence>
<dbReference type="PANTHER" id="PTHR33928">
    <property type="entry name" value="POLYGALACTURONASE QRT3"/>
    <property type="match status" value="1"/>
</dbReference>
<proteinExistence type="predicted"/>
<dbReference type="InterPro" id="IPR039279">
    <property type="entry name" value="QRT3-like"/>
</dbReference>
<feature type="chain" id="PRO_5045678237" evidence="1">
    <location>
        <begin position="25"/>
        <end position="903"/>
    </location>
</feature>
<dbReference type="InterPro" id="IPR011050">
    <property type="entry name" value="Pectin_lyase_fold/virulence"/>
</dbReference>
<keyword evidence="1" id="KW-0732">Signal</keyword>
<dbReference type="GeneID" id="92091322"/>
<dbReference type="RefSeq" id="XP_066717528.1">
    <property type="nucleotide sequence ID" value="XM_066858259.1"/>
</dbReference>
<dbReference type="EMBL" id="JAQQWL010000006">
    <property type="protein sequence ID" value="KAK8070234.1"/>
    <property type="molecule type" value="Genomic_DNA"/>
</dbReference>
<feature type="domain" description="Rhamnogalacturonase A/B/Epimerase-like pectate lyase" evidence="2">
    <location>
        <begin position="520"/>
        <end position="577"/>
    </location>
</feature>
<gene>
    <name evidence="3" type="ORF">PG994_006850</name>
</gene>
<evidence type="ECO:0000256" key="1">
    <source>
        <dbReference type="SAM" id="SignalP"/>
    </source>
</evidence>
<dbReference type="InterPro" id="IPR012334">
    <property type="entry name" value="Pectin_lyas_fold"/>
</dbReference>
<dbReference type="PANTHER" id="PTHR33928:SF2">
    <property type="entry name" value="PECTATE LYASE SUPERFAMILY PROTEIN DOMAIN-CONTAINING PROTEIN-RELATED"/>
    <property type="match status" value="1"/>
</dbReference>
<evidence type="ECO:0000313" key="3">
    <source>
        <dbReference type="EMBL" id="KAK8070234.1"/>
    </source>
</evidence>
<sequence>MAVPFQKSLISFLALCATLTWVAAYSLPPDHYHLPHQIRALEQSRVQRRQLLTITTKNVSSRDLQDAQRLVDEAVAAQGRYNSWRLDHPKRNTYVSRHSHKAHEIRTRKRDNEPAVPRLDSSLLTAAAVLAEHHAHQQQANGTLHKSYPKPKKLERLPESHNVTKRDSTSYWVADMAHRGNAPMSHDPSYQVFRDITTFGAVGDGVTDCTKAINAGTYLINAPINAMYYSQLVGNPNDRAIIKTAPNFIGLGAIQTDLYVDSADGGQWYVEQSNFHRQVRNLIIDIRDTTTDKAASLHWQVAQATSLTNVDIICDTDNPETTQMVMFTENGSVGFMSNVFMIGGKYGICKQSNTQHNIYRAACIALLWDWGWTWKEVSMFGAPIGMLPINPEAPDGQQAGSIYLLDSDFQDVGTAIKARFPQETILETSIITLDNIGVLRVDKMIEFEDGSTLAMPAVNTKFVVIGNTQYSGASFGEWEVNVPTPADNMLKTDLDFRFFRNSYFTRARPQYQNLGLESSVNVKDHGAVGSGLVDDTEAIRSALAAAGDYKVVFFPAGSYLVTSTVDVPKYARITGEVWSQIVAGGDYFADQDNPKVMLRVGDRGDVGFVEISDMVFTSVGALPGLIMVEWNVAAESQGAVGIWDSHFRVGGGFGTQLTVTECPPTTTIPAACVAAYMMLHITEQANDYFENMWAWVVDHDLDGPANTMVTVAVGRGILVEGQSGPTWMYATAAANVFAGMIQGAASSMSSGPFKSNLDGDPTFPDSTCSGSPEACNFSWAVTLSEVNNVTIGGAAFILGSTSTTNLSVWTLLINDDGFNGGLYFWNLITIGSVEMISNTDTKAVISAKNYTQAKAHPFWSALAAYLDDYVPHLQTCSDDDTSEACSISDHILLNTHRGKLGRP</sequence>
<dbReference type="Pfam" id="PF12708">
    <property type="entry name" value="Pect-lyase_RHGA_epim"/>
    <property type="match status" value="2"/>
</dbReference>
<dbReference type="Proteomes" id="UP001480595">
    <property type="component" value="Unassembled WGS sequence"/>
</dbReference>
<dbReference type="InterPro" id="IPR024535">
    <property type="entry name" value="RHGA/B-epi-like_pectate_lyase"/>
</dbReference>